<proteinExistence type="predicted"/>
<reference evidence="3" key="1">
    <citation type="journal article" date="2020" name="Nature">
        <title>Giant virus diversity and host interactions through global metagenomics.</title>
        <authorList>
            <person name="Schulz F."/>
            <person name="Roux S."/>
            <person name="Paez-Espino D."/>
            <person name="Jungbluth S."/>
            <person name="Walsh D.A."/>
            <person name="Denef V.J."/>
            <person name="McMahon K.D."/>
            <person name="Konstantinidis K.T."/>
            <person name="Eloe-Fadrosh E.A."/>
            <person name="Kyrpides N.C."/>
            <person name="Woyke T."/>
        </authorList>
    </citation>
    <scope>NUCLEOTIDE SEQUENCE</scope>
    <source>
        <strain evidence="3">GVMAG-M-3300023184-72</strain>
    </source>
</reference>
<dbReference type="PANTHER" id="PTHR31373:SF27">
    <property type="entry name" value="TROVE DOMAIN-CONTAINING PROTEIN"/>
    <property type="match status" value="1"/>
</dbReference>
<dbReference type="Gene3D" id="3.40.50.410">
    <property type="entry name" value="von Willebrand factor, type A domain"/>
    <property type="match status" value="1"/>
</dbReference>
<feature type="domain" description="DUF2828" evidence="1">
    <location>
        <begin position="169"/>
        <end position="290"/>
    </location>
</feature>
<sequence>MAAIMNALDNHTQKQIGENGHIEYGWSNNLREKICQFTFQLVRTTDTNVLNLRVILRNILITINTQLLKATVPEKEVLLGYLSVLYKVIGHTRDIIDGKGEYTLTYMMIYTWYEFYPELAFFALKCLVDLGDPKLHQYGCWKDLKYFCSYCKSLGADVSHPLIQYSIQLINDKISQESTLDDSNISLISKWVPREKSSFSWLYEPLSTNYFKQYLLYARTPQQQKRAILKCKTEYRKLLSSLNKRIDTLQIKQCGKDWSGINFDKVTSISFSKQKKAFLNVKKDGSQRYPESQDRVTCAGNFKAHIQKAVTGEKEVKGKRVGLENFTKQALDLLMGYGSQEEKDLLNSQWRDNASQTGALGKMIAMVDVSGSMEGDPMNVAIALGIRVAEKNILGKRVLTFSSSPSWVNLDGFDDFVSQVEFLKRANWGMNTNLYAAFDMILDAIIENKLSSEDVQDMSLVIFSDMQIDAGDNTDKQVLYDKMKEKYEQSGIRVHGKPYKPPHIIFWNLRSTNGFPTLSTQPNVSMMSGFSPSLLNLFCEQGIEALQSCTPWSMLEKSLENKRYDILSDKLCELVV</sequence>
<dbReference type="Pfam" id="PF25043">
    <property type="entry name" value="DUF7788"/>
    <property type="match status" value="1"/>
</dbReference>
<protein>
    <recommendedName>
        <fullName evidence="4">VWFA domain-containing protein</fullName>
    </recommendedName>
</protein>
<dbReference type="InterPro" id="IPR036465">
    <property type="entry name" value="vWFA_dom_sf"/>
</dbReference>
<dbReference type="InterPro" id="IPR058580">
    <property type="entry name" value="DUF2828"/>
</dbReference>
<evidence type="ECO:0000259" key="1">
    <source>
        <dbReference type="Pfam" id="PF11443"/>
    </source>
</evidence>
<accession>A0A6C0IFD2</accession>
<feature type="domain" description="DUF7788" evidence="2">
    <location>
        <begin position="363"/>
        <end position="544"/>
    </location>
</feature>
<dbReference type="SUPFAM" id="SSF53300">
    <property type="entry name" value="vWA-like"/>
    <property type="match status" value="1"/>
</dbReference>
<dbReference type="CDD" id="cd00198">
    <property type="entry name" value="vWFA"/>
    <property type="match status" value="1"/>
</dbReference>
<dbReference type="AlphaFoldDB" id="A0A6C0IFD2"/>
<dbReference type="Pfam" id="PF11443">
    <property type="entry name" value="DUF2828"/>
    <property type="match status" value="1"/>
</dbReference>
<evidence type="ECO:0000313" key="3">
    <source>
        <dbReference type="EMBL" id="QHT91166.1"/>
    </source>
</evidence>
<evidence type="ECO:0008006" key="4">
    <source>
        <dbReference type="Google" id="ProtNLM"/>
    </source>
</evidence>
<dbReference type="InterPro" id="IPR011205">
    <property type="entry name" value="UCP015417_vWA"/>
</dbReference>
<organism evidence="3">
    <name type="scientific">viral metagenome</name>
    <dbReference type="NCBI Taxonomy" id="1070528"/>
    <lineage>
        <taxon>unclassified sequences</taxon>
        <taxon>metagenomes</taxon>
        <taxon>organismal metagenomes</taxon>
    </lineage>
</organism>
<dbReference type="PANTHER" id="PTHR31373">
    <property type="entry name" value="OS06G0652100 PROTEIN"/>
    <property type="match status" value="1"/>
</dbReference>
<name>A0A6C0IFD2_9ZZZZ</name>
<evidence type="ECO:0000259" key="2">
    <source>
        <dbReference type="Pfam" id="PF25043"/>
    </source>
</evidence>
<dbReference type="EMBL" id="MN740163">
    <property type="protein sequence ID" value="QHT91166.1"/>
    <property type="molecule type" value="Genomic_DNA"/>
</dbReference>
<dbReference type="InterPro" id="IPR056690">
    <property type="entry name" value="DUF7788"/>
</dbReference>